<organism evidence="2 3">
    <name type="scientific">Oryza sativa subsp. japonica</name>
    <name type="common">Rice</name>
    <dbReference type="NCBI Taxonomy" id="39947"/>
    <lineage>
        <taxon>Eukaryota</taxon>
        <taxon>Viridiplantae</taxon>
        <taxon>Streptophyta</taxon>
        <taxon>Embryophyta</taxon>
        <taxon>Tracheophyta</taxon>
        <taxon>Spermatophyta</taxon>
        <taxon>Magnoliopsida</taxon>
        <taxon>Liliopsida</taxon>
        <taxon>Poales</taxon>
        <taxon>Poaceae</taxon>
        <taxon>BOP clade</taxon>
        <taxon>Oryzoideae</taxon>
        <taxon>Oryzeae</taxon>
        <taxon>Oryzinae</taxon>
        <taxon>Oryza</taxon>
        <taxon>Oryza sativa</taxon>
    </lineage>
</organism>
<dbReference type="EMBL" id="AP014966">
    <property type="protein sequence ID" value="BAT10620.1"/>
    <property type="molecule type" value="Genomic_DNA"/>
</dbReference>
<dbReference type="PaxDb" id="39947-A0A0P0XTJ9"/>
<dbReference type="InParanoid" id="A0A0P0XTJ9"/>
<evidence type="ECO:0000256" key="1">
    <source>
        <dbReference type="SAM" id="MobiDB-lite"/>
    </source>
</evidence>
<reference evidence="2 3" key="3">
    <citation type="journal article" date="2013" name="Rice">
        <title>Improvement of the Oryza sativa Nipponbare reference genome using next generation sequence and optical map data.</title>
        <authorList>
            <person name="Kawahara Y."/>
            <person name="de la Bastide M."/>
            <person name="Hamilton J.P."/>
            <person name="Kanamori H."/>
            <person name="McCombie W.R."/>
            <person name="Ouyang S."/>
            <person name="Schwartz D.C."/>
            <person name="Tanaka T."/>
            <person name="Wu J."/>
            <person name="Zhou S."/>
            <person name="Childs K.L."/>
            <person name="Davidson R.M."/>
            <person name="Lin H."/>
            <person name="Quesada-Ocampo L."/>
            <person name="Vaillancourt B."/>
            <person name="Sakai H."/>
            <person name="Lee S.S."/>
            <person name="Kim J."/>
            <person name="Numa H."/>
            <person name="Itoh T."/>
            <person name="Buell C.R."/>
            <person name="Matsumoto T."/>
        </authorList>
    </citation>
    <scope>NUCLEOTIDE SEQUENCE [LARGE SCALE GENOMIC DNA]</scope>
    <source>
        <strain evidence="3">cv. Nipponbare</strain>
    </source>
</reference>
<dbReference type="Proteomes" id="UP000059680">
    <property type="component" value="Chromosome 10"/>
</dbReference>
<protein>
    <submittedName>
        <fullName evidence="2">Os10g0379610 protein</fullName>
    </submittedName>
</protein>
<reference evidence="2 3" key="2">
    <citation type="journal article" date="2013" name="Plant Cell Physiol.">
        <title>Rice Annotation Project Database (RAP-DB): an integrative and interactive database for rice genomics.</title>
        <authorList>
            <person name="Sakai H."/>
            <person name="Lee S.S."/>
            <person name="Tanaka T."/>
            <person name="Numa H."/>
            <person name="Kim J."/>
            <person name="Kawahara Y."/>
            <person name="Wakimoto H."/>
            <person name="Yang C.C."/>
            <person name="Iwamoto M."/>
            <person name="Abe T."/>
            <person name="Yamada Y."/>
            <person name="Muto A."/>
            <person name="Inokuchi H."/>
            <person name="Ikemura T."/>
            <person name="Matsumoto T."/>
            <person name="Sasaki T."/>
            <person name="Itoh T."/>
        </authorList>
    </citation>
    <scope>NUCLEOTIDE SEQUENCE [LARGE SCALE GENOMIC DNA]</scope>
    <source>
        <strain evidence="3">cv. Nipponbare</strain>
    </source>
</reference>
<dbReference type="AlphaFoldDB" id="A0A0P0XTJ9"/>
<proteinExistence type="predicted"/>
<reference evidence="3" key="1">
    <citation type="journal article" date="2005" name="Nature">
        <title>The map-based sequence of the rice genome.</title>
        <authorList>
            <consortium name="International rice genome sequencing project (IRGSP)"/>
            <person name="Matsumoto T."/>
            <person name="Wu J."/>
            <person name="Kanamori H."/>
            <person name="Katayose Y."/>
            <person name="Fujisawa M."/>
            <person name="Namiki N."/>
            <person name="Mizuno H."/>
            <person name="Yamamoto K."/>
            <person name="Antonio B.A."/>
            <person name="Baba T."/>
            <person name="Sakata K."/>
            <person name="Nagamura Y."/>
            <person name="Aoki H."/>
            <person name="Arikawa K."/>
            <person name="Arita K."/>
            <person name="Bito T."/>
            <person name="Chiden Y."/>
            <person name="Fujitsuka N."/>
            <person name="Fukunaka R."/>
            <person name="Hamada M."/>
            <person name="Harada C."/>
            <person name="Hayashi A."/>
            <person name="Hijishita S."/>
            <person name="Honda M."/>
            <person name="Hosokawa S."/>
            <person name="Ichikawa Y."/>
            <person name="Idonuma A."/>
            <person name="Iijima M."/>
            <person name="Ikeda M."/>
            <person name="Ikeno M."/>
            <person name="Ito K."/>
            <person name="Ito S."/>
            <person name="Ito T."/>
            <person name="Ito Y."/>
            <person name="Ito Y."/>
            <person name="Iwabuchi A."/>
            <person name="Kamiya K."/>
            <person name="Karasawa W."/>
            <person name="Kurita K."/>
            <person name="Katagiri S."/>
            <person name="Kikuta A."/>
            <person name="Kobayashi H."/>
            <person name="Kobayashi N."/>
            <person name="Machita K."/>
            <person name="Maehara T."/>
            <person name="Masukawa M."/>
            <person name="Mizubayashi T."/>
            <person name="Mukai Y."/>
            <person name="Nagasaki H."/>
            <person name="Nagata Y."/>
            <person name="Naito S."/>
            <person name="Nakashima M."/>
            <person name="Nakama Y."/>
            <person name="Nakamichi Y."/>
            <person name="Nakamura M."/>
            <person name="Meguro A."/>
            <person name="Negishi M."/>
            <person name="Ohta I."/>
            <person name="Ohta T."/>
            <person name="Okamoto M."/>
            <person name="Ono N."/>
            <person name="Saji S."/>
            <person name="Sakaguchi M."/>
            <person name="Sakai K."/>
            <person name="Shibata M."/>
            <person name="Shimokawa T."/>
            <person name="Song J."/>
            <person name="Takazaki Y."/>
            <person name="Terasawa K."/>
            <person name="Tsugane M."/>
            <person name="Tsuji K."/>
            <person name="Ueda S."/>
            <person name="Waki K."/>
            <person name="Yamagata H."/>
            <person name="Yamamoto M."/>
            <person name="Yamamoto S."/>
            <person name="Yamane H."/>
            <person name="Yoshiki S."/>
            <person name="Yoshihara R."/>
            <person name="Yukawa K."/>
            <person name="Zhong H."/>
            <person name="Yano M."/>
            <person name="Yuan Q."/>
            <person name="Ouyang S."/>
            <person name="Liu J."/>
            <person name="Jones K.M."/>
            <person name="Gansberger K."/>
            <person name="Moffat K."/>
            <person name="Hill J."/>
            <person name="Bera J."/>
            <person name="Fadrosh D."/>
            <person name="Jin S."/>
            <person name="Johri S."/>
            <person name="Kim M."/>
            <person name="Overton L."/>
            <person name="Reardon M."/>
            <person name="Tsitrin T."/>
            <person name="Vuong H."/>
            <person name="Weaver B."/>
            <person name="Ciecko A."/>
            <person name="Tallon L."/>
            <person name="Jackson J."/>
            <person name="Pai G."/>
            <person name="Aken S.V."/>
            <person name="Utterback T."/>
            <person name="Reidmuller S."/>
            <person name="Feldblyum T."/>
            <person name="Hsiao J."/>
            <person name="Zismann V."/>
            <person name="Iobst S."/>
            <person name="de Vazeille A.R."/>
            <person name="Buell C.R."/>
            <person name="Ying K."/>
            <person name="Li Y."/>
            <person name="Lu T."/>
            <person name="Huang Y."/>
            <person name="Zhao Q."/>
            <person name="Feng Q."/>
            <person name="Zhang L."/>
            <person name="Zhu J."/>
            <person name="Weng Q."/>
            <person name="Mu J."/>
            <person name="Lu Y."/>
            <person name="Fan D."/>
            <person name="Liu Y."/>
            <person name="Guan J."/>
            <person name="Zhang Y."/>
            <person name="Yu S."/>
            <person name="Liu X."/>
            <person name="Zhang Y."/>
            <person name="Hong G."/>
            <person name="Han B."/>
            <person name="Choisne N."/>
            <person name="Demange N."/>
            <person name="Orjeda G."/>
            <person name="Samain S."/>
            <person name="Cattolico L."/>
            <person name="Pelletier E."/>
            <person name="Couloux A."/>
            <person name="Segurens B."/>
            <person name="Wincker P."/>
            <person name="D'Hont A."/>
            <person name="Scarpelli C."/>
            <person name="Weissenbach J."/>
            <person name="Salanoubat M."/>
            <person name="Quetier F."/>
            <person name="Yu Y."/>
            <person name="Kim H.R."/>
            <person name="Rambo T."/>
            <person name="Currie J."/>
            <person name="Collura K."/>
            <person name="Luo M."/>
            <person name="Yang T."/>
            <person name="Ammiraju J.S.S."/>
            <person name="Engler F."/>
            <person name="Soderlund C."/>
            <person name="Wing R.A."/>
            <person name="Palmer L.E."/>
            <person name="de la Bastide M."/>
            <person name="Spiegel L."/>
            <person name="Nascimento L."/>
            <person name="Zutavern T."/>
            <person name="O'Shaughnessy A."/>
            <person name="Dike S."/>
            <person name="Dedhia N."/>
            <person name="Preston R."/>
            <person name="Balija V."/>
            <person name="McCombie W.R."/>
            <person name="Chow T."/>
            <person name="Chen H."/>
            <person name="Chung M."/>
            <person name="Chen C."/>
            <person name="Shaw J."/>
            <person name="Wu H."/>
            <person name="Hsiao K."/>
            <person name="Chao Y."/>
            <person name="Chu M."/>
            <person name="Cheng C."/>
            <person name="Hour A."/>
            <person name="Lee P."/>
            <person name="Lin S."/>
            <person name="Lin Y."/>
            <person name="Liou J."/>
            <person name="Liu S."/>
            <person name="Hsing Y."/>
            <person name="Raghuvanshi S."/>
            <person name="Mohanty A."/>
            <person name="Bharti A.K."/>
            <person name="Gaur A."/>
            <person name="Gupta V."/>
            <person name="Kumar D."/>
            <person name="Ravi V."/>
            <person name="Vij S."/>
            <person name="Kapur A."/>
            <person name="Khurana P."/>
            <person name="Khurana P."/>
            <person name="Khurana J.P."/>
            <person name="Tyagi A.K."/>
            <person name="Gaikwad K."/>
            <person name="Singh A."/>
            <person name="Dalal V."/>
            <person name="Srivastava S."/>
            <person name="Dixit A."/>
            <person name="Pal A.K."/>
            <person name="Ghazi I.A."/>
            <person name="Yadav M."/>
            <person name="Pandit A."/>
            <person name="Bhargava A."/>
            <person name="Sureshbabu K."/>
            <person name="Batra K."/>
            <person name="Sharma T.R."/>
            <person name="Mohapatra T."/>
            <person name="Singh N.K."/>
            <person name="Messing J."/>
            <person name="Nelson A.B."/>
            <person name="Fuks G."/>
            <person name="Kavchok S."/>
            <person name="Keizer G."/>
            <person name="Linton E."/>
            <person name="Llaca V."/>
            <person name="Song R."/>
            <person name="Tanyolac B."/>
            <person name="Young S."/>
            <person name="Ho-Il K."/>
            <person name="Hahn J.H."/>
            <person name="Sangsakoo G."/>
            <person name="Vanavichit A."/>
            <person name="de Mattos Luiz.A.T."/>
            <person name="Zimmer P.D."/>
            <person name="Malone G."/>
            <person name="Dellagostin O."/>
            <person name="de Oliveira A.C."/>
            <person name="Bevan M."/>
            <person name="Bancroft I."/>
            <person name="Minx P."/>
            <person name="Cordum H."/>
            <person name="Wilson R."/>
            <person name="Cheng Z."/>
            <person name="Jin W."/>
            <person name="Jiang J."/>
            <person name="Leong S.A."/>
            <person name="Iwama H."/>
            <person name="Gojobori T."/>
            <person name="Itoh T."/>
            <person name="Niimura Y."/>
            <person name="Fujii Y."/>
            <person name="Habara T."/>
            <person name="Sakai H."/>
            <person name="Sato Y."/>
            <person name="Wilson G."/>
            <person name="Kumar K."/>
            <person name="McCouch S."/>
            <person name="Juretic N."/>
            <person name="Hoen D."/>
            <person name="Wright S."/>
            <person name="Bruskiewich R."/>
            <person name="Bureau T."/>
            <person name="Miyao A."/>
            <person name="Hirochika H."/>
            <person name="Nishikawa T."/>
            <person name="Kadowaki K."/>
            <person name="Sugiura M."/>
            <person name="Burr B."/>
            <person name="Sasaki T."/>
        </authorList>
    </citation>
    <scope>NUCLEOTIDE SEQUENCE [LARGE SCALE GENOMIC DNA]</scope>
    <source>
        <strain evidence="3">cv. Nipponbare</strain>
    </source>
</reference>
<feature type="compositionally biased region" description="Polar residues" evidence="1">
    <location>
        <begin position="131"/>
        <end position="148"/>
    </location>
</feature>
<feature type="region of interest" description="Disordered" evidence="1">
    <location>
        <begin position="71"/>
        <end position="93"/>
    </location>
</feature>
<accession>A0A0P0XTJ9</accession>
<evidence type="ECO:0000313" key="3">
    <source>
        <dbReference type="Proteomes" id="UP000059680"/>
    </source>
</evidence>
<name>A0A0P0XTJ9_ORYSJ</name>
<gene>
    <name evidence="2" type="ordered locus">Os10g0379610</name>
    <name evidence="2" type="ORF">OSNPB_100379610</name>
</gene>
<evidence type="ECO:0000313" key="2">
    <source>
        <dbReference type="EMBL" id="BAT10620.1"/>
    </source>
</evidence>
<feature type="region of interest" description="Disordered" evidence="1">
    <location>
        <begin position="114"/>
        <end position="154"/>
    </location>
</feature>
<sequence length="154" mass="16631">MERSWESSKIIGVINLGNRFFLSTLNFSSFSPQPLLSSPRSALSSALIQAVTRASGKWIQRKRAMERRIHHRQDEFSLTSTDSASGDLCPPLPPSALPSAGLRMAMQGFAVTTRSSGDEALADPAAAAIHRQSSSVGTGTRNNGTVVSYRNPRE</sequence>
<keyword evidence="3" id="KW-1185">Reference proteome</keyword>